<evidence type="ECO:0000256" key="2">
    <source>
        <dbReference type="ARBA" id="ARBA00022448"/>
    </source>
</evidence>
<evidence type="ECO:0000259" key="14">
    <source>
        <dbReference type="Pfam" id="PF07715"/>
    </source>
</evidence>
<dbReference type="Pfam" id="PF00593">
    <property type="entry name" value="TonB_dep_Rec_b-barrel"/>
    <property type="match status" value="1"/>
</dbReference>
<protein>
    <recommendedName>
        <fullName evidence="17">TonB-dependent receptor</fullName>
    </recommendedName>
</protein>
<comment type="caution">
    <text evidence="15">The sequence shown here is derived from an EMBL/GenBank/DDBJ whole genome shotgun (WGS) entry which is preliminary data.</text>
</comment>
<keyword evidence="7" id="KW-0406">Ion transport</keyword>
<feature type="domain" description="TonB-dependent receptor plug" evidence="14">
    <location>
        <begin position="69"/>
        <end position="174"/>
    </location>
</feature>
<dbReference type="PANTHER" id="PTHR32552:SF81">
    <property type="entry name" value="TONB-DEPENDENT OUTER MEMBRANE RECEPTOR"/>
    <property type="match status" value="1"/>
</dbReference>
<dbReference type="Proteomes" id="UP000282837">
    <property type="component" value="Unassembled WGS sequence"/>
</dbReference>
<gene>
    <name evidence="15" type="ORF">EOE18_13320</name>
</gene>
<keyword evidence="2 11" id="KW-0813">Transport</keyword>
<dbReference type="Gene3D" id="2.40.170.20">
    <property type="entry name" value="TonB-dependent receptor, beta-barrel domain"/>
    <property type="match status" value="1"/>
</dbReference>
<dbReference type="InterPro" id="IPR039426">
    <property type="entry name" value="TonB-dep_rcpt-like"/>
</dbReference>
<dbReference type="AlphaFoldDB" id="A0A3S2X2M2"/>
<keyword evidence="5 11" id="KW-0812">Transmembrane</keyword>
<evidence type="ECO:0000259" key="13">
    <source>
        <dbReference type="Pfam" id="PF00593"/>
    </source>
</evidence>
<dbReference type="PANTHER" id="PTHR32552">
    <property type="entry name" value="FERRICHROME IRON RECEPTOR-RELATED"/>
    <property type="match status" value="1"/>
</dbReference>
<dbReference type="SUPFAM" id="SSF56935">
    <property type="entry name" value="Porins"/>
    <property type="match status" value="1"/>
</dbReference>
<keyword evidence="3 11" id="KW-1134">Transmembrane beta strand</keyword>
<keyword evidence="9 11" id="KW-0472">Membrane</keyword>
<keyword evidence="16" id="KW-1185">Reference proteome</keyword>
<reference evidence="15 16" key="1">
    <citation type="submission" date="2019-01" db="EMBL/GenBank/DDBJ databases">
        <authorList>
            <person name="Chen W.-M."/>
        </authorList>
    </citation>
    <scope>NUCLEOTIDE SEQUENCE [LARGE SCALE GENOMIC DNA]</scope>
    <source>
        <strain evidence="15 16">FSY-9</strain>
    </source>
</reference>
<proteinExistence type="inferred from homology"/>
<dbReference type="GO" id="GO:0006826">
    <property type="term" value="P:iron ion transport"/>
    <property type="evidence" value="ECO:0007669"/>
    <property type="project" value="UniProtKB-KW"/>
</dbReference>
<dbReference type="OrthoDB" id="127311at2"/>
<evidence type="ECO:0000256" key="4">
    <source>
        <dbReference type="ARBA" id="ARBA00022496"/>
    </source>
</evidence>
<keyword evidence="8 12" id="KW-0798">TonB box</keyword>
<keyword evidence="4" id="KW-0410">Iron transport</keyword>
<keyword evidence="10 11" id="KW-0998">Cell outer membrane</keyword>
<evidence type="ECO:0000256" key="8">
    <source>
        <dbReference type="ARBA" id="ARBA00023077"/>
    </source>
</evidence>
<evidence type="ECO:0000313" key="15">
    <source>
        <dbReference type="EMBL" id="RVU04140.1"/>
    </source>
</evidence>
<dbReference type="Pfam" id="PF07715">
    <property type="entry name" value="Plug"/>
    <property type="match status" value="1"/>
</dbReference>
<comment type="similarity">
    <text evidence="11 12">Belongs to the TonB-dependent receptor family.</text>
</comment>
<evidence type="ECO:0000256" key="9">
    <source>
        <dbReference type="ARBA" id="ARBA00023136"/>
    </source>
</evidence>
<keyword evidence="6" id="KW-0408">Iron</keyword>
<name>A0A3S2X2M2_9SPHN</name>
<organism evidence="15 16">
    <name type="scientific">Novosphingobium umbonatum</name>
    <dbReference type="NCBI Taxonomy" id="1908524"/>
    <lineage>
        <taxon>Bacteria</taxon>
        <taxon>Pseudomonadati</taxon>
        <taxon>Pseudomonadota</taxon>
        <taxon>Alphaproteobacteria</taxon>
        <taxon>Sphingomonadales</taxon>
        <taxon>Sphingomonadaceae</taxon>
        <taxon>Novosphingobium</taxon>
    </lineage>
</organism>
<evidence type="ECO:0000256" key="12">
    <source>
        <dbReference type="RuleBase" id="RU003357"/>
    </source>
</evidence>
<comment type="subcellular location">
    <subcellularLocation>
        <location evidence="1 11">Cell outer membrane</location>
        <topology evidence="1 11">Multi-pass membrane protein</topology>
    </subcellularLocation>
</comment>
<dbReference type="InterPro" id="IPR012910">
    <property type="entry name" value="Plug_dom"/>
</dbReference>
<evidence type="ECO:0000256" key="10">
    <source>
        <dbReference type="ARBA" id="ARBA00023237"/>
    </source>
</evidence>
<evidence type="ECO:0008006" key="17">
    <source>
        <dbReference type="Google" id="ProtNLM"/>
    </source>
</evidence>
<evidence type="ECO:0000313" key="16">
    <source>
        <dbReference type="Proteomes" id="UP000282837"/>
    </source>
</evidence>
<dbReference type="GO" id="GO:0009279">
    <property type="term" value="C:cell outer membrane"/>
    <property type="evidence" value="ECO:0007669"/>
    <property type="project" value="UniProtKB-SubCell"/>
</dbReference>
<sequence length="764" mass="82339">MLCIITASQGVGTHRRHPQEDATMTKTWVRPVLLGLMLSGSLSATALAQNADKEIKDIVVTAQRRSENVQNVNIAVTALSGDTLTEKRVTRAIDLQTAAPGLTISRSGVTDSFNIRGIGLASGSPQVTNGVATYIDGVFQPPIVSNGQFYDMAGAEVLRGPQGTLSGANSTGGAVYLTTQRPQLGKLGGYVAANYGNYNNVGINGALNLPVGEKLAIRASGLFNQHDAWFKDTGPANNQPERLAEVDGRIQALYKSNGFQANLKVEATQRKTGGFALQPINTLLATNPYVAGRTNAPWTVNFDTATSNFERAFATVLEMKYEFAGGLTLRSLTAYQNKRLAAVSDTDATAVSGRNALAGGNNVRERVYSQEINIISPDTGKFKYVIGGYFQRNKVDLRNWNWSFNRTTNVGGYTTLPHPNTSKLLLGTFAQGTYQLTDKLSVDAGLRYSRFTVNGFNAVYSAAAGSTIDMIIGDPPVGATVLAPQTGHESDGRATGKLALNYKPDADNLVYAFVARGYKNGGINPPTGTFAPETVMDYEAGWKSTLFNRHLRTQIGAFYMKYNNFQMDVTNPVTGQNGVVNLANSEIKGFEASFQAKVDALSLDGGLSYVDSSLSGFTLINKWLVPAAFNGFPQCNGSNSARCYPDYASASMTTNGGSNLYSPKWTWNLSAAYRIQASEDVTITPRIGYAYVGSQWAYPTYQASTDLIAARGLWQGSITLDKGTWKAEVYGTNLANKFYVAGQSGRNELYGAPREYGVRVSKKF</sequence>
<evidence type="ECO:0000256" key="6">
    <source>
        <dbReference type="ARBA" id="ARBA00023004"/>
    </source>
</evidence>
<evidence type="ECO:0000256" key="7">
    <source>
        <dbReference type="ARBA" id="ARBA00023065"/>
    </source>
</evidence>
<dbReference type="PROSITE" id="PS52016">
    <property type="entry name" value="TONB_DEPENDENT_REC_3"/>
    <property type="match status" value="1"/>
</dbReference>
<evidence type="ECO:0000256" key="1">
    <source>
        <dbReference type="ARBA" id="ARBA00004571"/>
    </source>
</evidence>
<evidence type="ECO:0000256" key="5">
    <source>
        <dbReference type="ARBA" id="ARBA00022692"/>
    </source>
</evidence>
<accession>A0A3S2X2M2</accession>
<feature type="domain" description="TonB-dependent receptor-like beta-barrel" evidence="13">
    <location>
        <begin position="279"/>
        <end position="717"/>
    </location>
</feature>
<evidence type="ECO:0000256" key="11">
    <source>
        <dbReference type="PROSITE-ProRule" id="PRU01360"/>
    </source>
</evidence>
<dbReference type="EMBL" id="SACO01000010">
    <property type="protein sequence ID" value="RVU04140.1"/>
    <property type="molecule type" value="Genomic_DNA"/>
</dbReference>
<dbReference type="InterPro" id="IPR000531">
    <property type="entry name" value="Beta-barrel_TonB"/>
</dbReference>
<evidence type="ECO:0000256" key="3">
    <source>
        <dbReference type="ARBA" id="ARBA00022452"/>
    </source>
</evidence>
<dbReference type="InterPro" id="IPR036942">
    <property type="entry name" value="Beta-barrel_TonB_sf"/>
</dbReference>